<accession>A0ABD2MAE9</accession>
<reference evidence="6 7" key="1">
    <citation type="submission" date="2024-10" db="EMBL/GenBank/DDBJ databases">
        <authorList>
            <person name="Kim D."/>
        </authorList>
    </citation>
    <scope>NUCLEOTIDE SEQUENCE [LARGE SCALE GENOMIC DNA]</scope>
    <source>
        <strain evidence="6">BH-2024</strain>
    </source>
</reference>
<dbReference type="GO" id="GO:0006364">
    <property type="term" value="P:rRNA processing"/>
    <property type="evidence" value="ECO:0007669"/>
    <property type="project" value="UniProtKB-KW"/>
</dbReference>
<feature type="compositionally biased region" description="Basic residues" evidence="5">
    <location>
        <begin position="332"/>
        <end position="344"/>
    </location>
</feature>
<keyword evidence="4" id="KW-0539">Nucleus</keyword>
<dbReference type="AlphaFoldDB" id="A0ABD2MAE9"/>
<dbReference type="InterPro" id="IPR010301">
    <property type="entry name" value="RRP1"/>
</dbReference>
<protein>
    <submittedName>
        <fullName evidence="6">Uncharacterized protein</fullName>
    </submittedName>
</protein>
<evidence type="ECO:0000256" key="4">
    <source>
        <dbReference type="ARBA" id="ARBA00023242"/>
    </source>
</evidence>
<dbReference type="EMBL" id="JBICBT010000073">
    <property type="protein sequence ID" value="KAL3124436.1"/>
    <property type="molecule type" value="Genomic_DNA"/>
</dbReference>
<evidence type="ECO:0000256" key="2">
    <source>
        <dbReference type="ARBA" id="ARBA00006374"/>
    </source>
</evidence>
<gene>
    <name evidence="6" type="ORF">niasHT_007719</name>
</gene>
<name>A0ABD2MAE9_9BILA</name>
<evidence type="ECO:0000256" key="1">
    <source>
        <dbReference type="ARBA" id="ARBA00004123"/>
    </source>
</evidence>
<dbReference type="PANTHER" id="PTHR13026:SF0">
    <property type="entry name" value="RIBOSOMAL RNA PROCESSING 1B"/>
    <property type="match status" value="1"/>
</dbReference>
<organism evidence="6 7">
    <name type="scientific">Heterodera trifolii</name>
    <dbReference type="NCBI Taxonomy" id="157864"/>
    <lineage>
        <taxon>Eukaryota</taxon>
        <taxon>Metazoa</taxon>
        <taxon>Ecdysozoa</taxon>
        <taxon>Nematoda</taxon>
        <taxon>Chromadorea</taxon>
        <taxon>Rhabditida</taxon>
        <taxon>Tylenchina</taxon>
        <taxon>Tylenchomorpha</taxon>
        <taxon>Tylenchoidea</taxon>
        <taxon>Heteroderidae</taxon>
        <taxon>Heteroderinae</taxon>
        <taxon>Heterodera</taxon>
    </lineage>
</organism>
<dbReference type="PANTHER" id="PTHR13026">
    <property type="entry name" value="NNP-1 PROTEIN NOVEL NUCLEAR PROTEIN 1 NOP52"/>
    <property type="match status" value="1"/>
</dbReference>
<evidence type="ECO:0000313" key="7">
    <source>
        <dbReference type="Proteomes" id="UP001620626"/>
    </source>
</evidence>
<keyword evidence="7" id="KW-1185">Reference proteome</keyword>
<comment type="subcellular location">
    <subcellularLocation>
        <location evidence="1">Nucleus</location>
    </subcellularLocation>
</comment>
<dbReference type="Pfam" id="PF05997">
    <property type="entry name" value="Nop52"/>
    <property type="match status" value="1"/>
</dbReference>
<dbReference type="Proteomes" id="UP001620626">
    <property type="component" value="Unassembled WGS sequence"/>
</dbReference>
<evidence type="ECO:0000256" key="3">
    <source>
        <dbReference type="ARBA" id="ARBA00022552"/>
    </source>
</evidence>
<feature type="region of interest" description="Disordered" evidence="5">
    <location>
        <begin position="317"/>
        <end position="344"/>
    </location>
</feature>
<proteinExistence type="inferred from homology"/>
<comment type="similarity">
    <text evidence="2">Belongs to the RRP1 family.</text>
</comment>
<evidence type="ECO:0000313" key="6">
    <source>
        <dbReference type="EMBL" id="KAL3124436.1"/>
    </source>
</evidence>
<comment type="caution">
    <text evidence="6">The sequence shown here is derived from an EMBL/GenBank/DDBJ whole genome shotgun (WGS) entry which is preliminary data.</text>
</comment>
<feature type="compositionally biased region" description="Basic and acidic residues" evidence="5">
    <location>
        <begin position="250"/>
        <end position="272"/>
    </location>
</feature>
<feature type="region of interest" description="Disordered" evidence="5">
    <location>
        <begin position="250"/>
        <end position="274"/>
    </location>
</feature>
<dbReference type="GO" id="GO:0005634">
    <property type="term" value="C:nucleus"/>
    <property type="evidence" value="ECO:0007669"/>
    <property type="project" value="UniProtKB-SubCell"/>
</dbReference>
<evidence type="ECO:0000256" key="5">
    <source>
        <dbReference type="SAM" id="MobiDB-lite"/>
    </source>
</evidence>
<keyword evidence="3" id="KW-0698">rRNA processing</keyword>
<sequence>MMDEDMEEVEIVFAQRLASGEPTARQRAMKHLRTHIRERTKTEAKGFSSVSLARLCKGLHYALWMQDKMTLQEELADEICALCNYFRTDEQLLDFVVALFTTLSKEWPHIDRWRMDKFLMLVRRLVRTLFRRLSSLRWDPSLCDQFLQMFRSSFLSANSPLCESLKFHCASVWLDELDTAATAKVTPSEGNAGKNCEAFPLDAQRSLDFVWPYVQLLQEQISDSFFRTICSDIFDAILCDFEQRKAEKTDENCDEKQQNVAKDEEEKEKTEQRSSSFEFDYKRIGELLFEVGKQQKMPSRRRKRIYALCKKFECAAKGDDPFPVPNLEDVKMRKKKRRRKNSSS</sequence>